<evidence type="ECO:0000313" key="18">
    <source>
        <dbReference type="Proteomes" id="UP000198778"/>
    </source>
</evidence>
<evidence type="ECO:0000256" key="15">
    <source>
        <dbReference type="ARBA" id="ARBA00043176"/>
    </source>
</evidence>
<dbReference type="EMBL" id="FNIL01000003">
    <property type="protein sequence ID" value="SDN75310.1"/>
    <property type="molecule type" value="Genomic_DNA"/>
</dbReference>
<accession>A0A1H0DYS5</accession>
<keyword evidence="12" id="KW-0784">Thiamine biosynthesis</keyword>
<dbReference type="GO" id="GO:0008972">
    <property type="term" value="F:phosphomethylpyrimidine kinase activity"/>
    <property type="evidence" value="ECO:0007669"/>
    <property type="project" value="UniProtKB-EC"/>
</dbReference>
<keyword evidence="18" id="KW-1185">Reference proteome</keyword>
<dbReference type="GO" id="GO:0005829">
    <property type="term" value="C:cytosol"/>
    <property type="evidence" value="ECO:0007669"/>
    <property type="project" value="TreeGrafter"/>
</dbReference>
<dbReference type="EC" id="2.7.4.7" evidence="6"/>
<evidence type="ECO:0000313" key="17">
    <source>
        <dbReference type="EMBL" id="SDN75310.1"/>
    </source>
</evidence>
<evidence type="ECO:0000256" key="14">
    <source>
        <dbReference type="ARBA" id="ARBA00042102"/>
    </source>
</evidence>
<dbReference type="InterPro" id="IPR029056">
    <property type="entry name" value="Ribokinase-like"/>
</dbReference>
<name>A0A1H0DYS5_9BACI</name>
<evidence type="ECO:0000259" key="16">
    <source>
        <dbReference type="Pfam" id="PF08543"/>
    </source>
</evidence>
<evidence type="ECO:0000256" key="10">
    <source>
        <dbReference type="ARBA" id="ARBA00022777"/>
    </source>
</evidence>
<dbReference type="SUPFAM" id="SSF53613">
    <property type="entry name" value="Ribokinase-like"/>
    <property type="match status" value="1"/>
</dbReference>
<dbReference type="GO" id="GO:0008902">
    <property type="term" value="F:hydroxymethylpyrimidine kinase activity"/>
    <property type="evidence" value="ECO:0007669"/>
    <property type="project" value="UniProtKB-EC"/>
</dbReference>
<dbReference type="EC" id="2.7.1.49" evidence="5"/>
<evidence type="ECO:0000256" key="12">
    <source>
        <dbReference type="ARBA" id="ARBA00022977"/>
    </source>
</evidence>
<keyword evidence="9" id="KW-0547">Nucleotide-binding</keyword>
<protein>
    <recommendedName>
        <fullName evidence="7">Hydroxymethylpyrimidine/phosphomethylpyrimidine kinase</fullName>
        <ecNumber evidence="5">2.7.1.49</ecNumber>
        <ecNumber evidence="6">2.7.4.7</ecNumber>
    </recommendedName>
    <alternativeName>
        <fullName evidence="14">Hydroxymethylpyrimidine kinase</fullName>
    </alternativeName>
    <alternativeName>
        <fullName evidence="15">Hydroxymethylpyrimidine phosphate kinase</fullName>
    </alternativeName>
</protein>
<evidence type="ECO:0000256" key="13">
    <source>
        <dbReference type="ARBA" id="ARBA00037917"/>
    </source>
</evidence>
<comment type="catalytic activity">
    <reaction evidence="2">
        <text>4-amino-2-methyl-5-(phosphooxymethyl)pyrimidine + ATP = 4-amino-2-methyl-5-(diphosphooxymethyl)pyrimidine + ADP</text>
        <dbReference type="Rhea" id="RHEA:19893"/>
        <dbReference type="ChEBI" id="CHEBI:30616"/>
        <dbReference type="ChEBI" id="CHEBI:57841"/>
        <dbReference type="ChEBI" id="CHEBI:58354"/>
        <dbReference type="ChEBI" id="CHEBI:456216"/>
        <dbReference type="EC" id="2.7.4.7"/>
    </reaction>
</comment>
<dbReference type="FunFam" id="3.40.1190.20:FF:000003">
    <property type="entry name" value="Phosphomethylpyrimidine kinase ThiD"/>
    <property type="match status" value="1"/>
</dbReference>
<dbReference type="RefSeq" id="WP_090842080.1">
    <property type="nucleotide sequence ID" value="NZ_FNIL01000003.1"/>
</dbReference>
<dbReference type="Gene3D" id="3.40.1190.20">
    <property type="match status" value="1"/>
</dbReference>
<dbReference type="GO" id="GO:0009228">
    <property type="term" value="P:thiamine biosynthetic process"/>
    <property type="evidence" value="ECO:0007669"/>
    <property type="project" value="UniProtKB-KW"/>
</dbReference>
<comment type="pathway">
    <text evidence="13">Cofactor biosynthesis; thiamine diphosphate biosynthesis; 4-amino-2-methyl-5-diphosphomethylpyrimidine from 5-amino-1-(5-phospho-D-ribosyl)imidazole: step 2/3.</text>
</comment>
<comment type="pathway">
    <text evidence="3">Cofactor biosynthesis; thiamine diphosphate biosynthesis; 4-amino-2-methyl-5-diphosphomethylpyrimidine from 5-amino-1-(5-phospho-D-ribosyl)imidazole: step 3/3.</text>
</comment>
<feature type="domain" description="Pyridoxamine kinase/Phosphomethylpyrimidine kinase" evidence="16">
    <location>
        <begin position="11"/>
        <end position="256"/>
    </location>
</feature>
<evidence type="ECO:0000256" key="1">
    <source>
        <dbReference type="ARBA" id="ARBA00000151"/>
    </source>
</evidence>
<dbReference type="AlphaFoldDB" id="A0A1H0DYS5"/>
<evidence type="ECO:0000256" key="3">
    <source>
        <dbReference type="ARBA" id="ARBA00004769"/>
    </source>
</evidence>
<comment type="catalytic activity">
    <reaction evidence="1">
        <text>4-amino-5-hydroxymethyl-2-methylpyrimidine + ATP = 4-amino-2-methyl-5-(phosphooxymethyl)pyrimidine + ADP + H(+)</text>
        <dbReference type="Rhea" id="RHEA:23096"/>
        <dbReference type="ChEBI" id="CHEBI:15378"/>
        <dbReference type="ChEBI" id="CHEBI:16892"/>
        <dbReference type="ChEBI" id="CHEBI:30616"/>
        <dbReference type="ChEBI" id="CHEBI:58354"/>
        <dbReference type="ChEBI" id="CHEBI:456216"/>
        <dbReference type="EC" id="2.7.1.49"/>
    </reaction>
</comment>
<proteinExistence type="inferred from homology"/>
<dbReference type="Pfam" id="PF08543">
    <property type="entry name" value="Phos_pyr_kin"/>
    <property type="match status" value="1"/>
</dbReference>
<dbReference type="PANTHER" id="PTHR20858:SF17">
    <property type="entry name" value="HYDROXYMETHYLPYRIMIDINE_PHOSPHOMETHYLPYRIMIDINE KINASE THI20-RELATED"/>
    <property type="match status" value="1"/>
</dbReference>
<dbReference type="Proteomes" id="UP000198778">
    <property type="component" value="Unassembled WGS sequence"/>
</dbReference>
<keyword evidence="10 17" id="KW-0418">Kinase</keyword>
<evidence type="ECO:0000256" key="2">
    <source>
        <dbReference type="ARBA" id="ARBA00000565"/>
    </source>
</evidence>
<keyword evidence="11" id="KW-0067">ATP-binding</keyword>
<gene>
    <name evidence="17" type="ORF">SAMN04488053_103140</name>
</gene>
<dbReference type="PANTHER" id="PTHR20858">
    <property type="entry name" value="PHOSPHOMETHYLPYRIMIDINE KINASE"/>
    <property type="match status" value="1"/>
</dbReference>
<evidence type="ECO:0000256" key="8">
    <source>
        <dbReference type="ARBA" id="ARBA00022679"/>
    </source>
</evidence>
<dbReference type="OrthoDB" id="9810880at2"/>
<reference evidence="18" key="1">
    <citation type="submission" date="2016-10" db="EMBL/GenBank/DDBJ databases">
        <authorList>
            <person name="Varghese N."/>
            <person name="Submissions S."/>
        </authorList>
    </citation>
    <scope>NUCLEOTIDE SEQUENCE [LARGE SCALE GENOMIC DNA]</scope>
    <source>
        <strain evidence="18">CGMCC 1.10369</strain>
    </source>
</reference>
<dbReference type="InterPro" id="IPR004399">
    <property type="entry name" value="HMP/HMP-P_kinase_dom"/>
</dbReference>
<evidence type="ECO:0000256" key="9">
    <source>
        <dbReference type="ARBA" id="ARBA00022741"/>
    </source>
</evidence>
<evidence type="ECO:0000256" key="6">
    <source>
        <dbReference type="ARBA" id="ARBA00012963"/>
    </source>
</evidence>
<evidence type="ECO:0000256" key="5">
    <source>
        <dbReference type="ARBA" id="ARBA00012135"/>
    </source>
</evidence>
<dbReference type="NCBIfam" id="TIGR00097">
    <property type="entry name" value="HMP-P_kinase"/>
    <property type="match status" value="1"/>
</dbReference>
<sequence>MIRALTIAGSDSGGGAGIQADLKTFQELDVYGMSAITALTAQNTLGVQGVFPASAEALRAQISSVLDDIGTDAVKTGMLVDEERINVVAEFAQDGKLPKFILDPVMIATSGAELLDPSAKEALMNKLFPYAALITPNIPEAEAITGIEANSLKSRKDIAKTILSYGAEAVLLKGGHEEGTDTITDIYYDGAEFRYYTVPKINTVHTHGTGCTYAAAITAYSAANKEMKDAIYAAKCFIHQAIMEASPIGGGDGPVHHAAHRTAEKPPIFTEVEQG</sequence>
<dbReference type="CDD" id="cd01169">
    <property type="entry name" value="HMPP_kinase"/>
    <property type="match status" value="1"/>
</dbReference>
<dbReference type="GO" id="GO:0005524">
    <property type="term" value="F:ATP binding"/>
    <property type="evidence" value="ECO:0007669"/>
    <property type="project" value="UniProtKB-KW"/>
</dbReference>
<evidence type="ECO:0000256" key="7">
    <source>
        <dbReference type="ARBA" id="ARBA00019161"/>
    </source>
</evidence>
<comment type="similarity">
    <text evidence="4">Belongs to the ThiD family.</text>
</comment>
<dbReference type="InterPro" id="IPR013749">
    <property type="entry name" value="PM/HMP-P_kinase-1"/>
</dbReference>
<organism evidence="17 18">
    <name type="scientific">Alkalicoccus daliensis</name>
    <dbReference type="NCBI Taxonomy" id="745820"/>
    <lineage>
        <taxon>Bacteria</taxon>
        <taxon>Bacillati</taxon>
        <taxon>Bacillota</taxon>
        <taxon>Bacilli</taxon>
        <taxon>Bacillales</taxon>
        <taxon>Bacillaceae</taxon>
        <taxon>Alkalicoccus</taxon>
    </lineage>
</organism>
<evidence type="ECO:0000256" key="11">
    <source>
        <dbReference type="ARBA" id="ARBA00022840"/>
    </source>
</evidence>
<dbReference type="STRING" id="745820.SAMN04488053_103140"/>
<evidence type="ECO:0000256" key="4">
    <source>
        <dbReference type="ARBA" id="ARBA00009879"/>
    </source>
</evidence>
<keyword evidence="8" id="KW-0808">Transferase</keyword>